<evidence type="ECO:0000313" key="1">
    <source>
        <dbReference type="EMBL" id="GEN31097.1"/>
    </source>
</evidence>
<dbReference type="RefSeq" id="WP_146936978.1">
    <property type="nucleotide sequence ID" value="NZ_BJXW01000012.1"/>
</dbReference>
<proteinExistence type="predicted"/>
<evidence type="ECO:0000313" key="2">
    <source>
        <dbReference type="Proteomes" id="UP000321491"/>
    </source>
</evidence>
<sequence length="61" mass="7256">MRYIIIIFTVLTGLAWLIKKRMKVLTMLLSIGFFRKLIIRFTFSQPRIRSRVMASLIPNKN</sequence>
<reference evidence="1 2" key="1">
    <citation type="submission" date="2019-07" db="EMBL/GenBank/DDBJ databases">
        <title>Whole genome shotgun sequence of Cerasibacillus quisquiliarum NBRC 102429.</title>
        <authorList>
            <person name="Hosoyama A."/>
            <person name="Uohara A."/>
            <person name="Ohji S."/>
            <person name="Ichikawa N."/>
        </authorList>
    </citation>
    <scope>NUCLEOTIDE SEQUENCE [LARGE SCALE GENOMIC DNA]</scope>
    <source>
        <strain evidence="1 2">NBRC 102429</strain>
    </source>
</reference>
<gene>
    <name evidence="1" type="ORF">CQU01_13350</name>
</gene>
<keyword evidence="2" id="KW-1185">Reference proteome</keyword>
<accession>A0A511UWU9</accession>
<dbReference type="Proteomes" id="UP000321491">
    <property type="component" value="Unassembled WGS sequence"/>
</dbReference>
<protein>
    <submittedName>
        <fullName evidence="1">Uncharacterized protein</fullName>
    </submittedName>
</protein>
<comment type="caution">
    <text evidence="1">The sequence shown here is derived from an EMBL/GenBank/DDBJ whole genome shotgun (WGS) entry which is preliminary data.</text>
</comment>
<organism evidence="1 2">
    <name type="scientific">Cerasibacillus quisquiliarum</name>
    <dbReference type="NCBI Taxonomy" id="227865"/>
    <lineage>
        <taxon>Bacteria</taxon>
        <taxon>Bacillati</taxon>
        <taxon>Bacillota</taxon>
        <taxon>Bacilli</taxon>
        <taxon>Bacillales</taxon>
        <taxon>Bacillaceae</taxon>
        <taxon>Cerasibacillus</taxon>
    </lineage>
</organism>
<name>A0A511UWU9_9BACI</name>
<dbReference type="EMBL" id="BJXW01000012">
    <property type="protein sequence ID" value="GEN31097.1"/>
    <property type="molecule type" value="Genomic_DNA"/>
</dbReference>
<dbReference type="AlphaFoldDB" id="A0A511UWU9"/>